<sequence>MAASDPTKASSIFEFQAKSIDGEDISLSKYKGFVTLIVNVASKGLTELNYAQLADLHTKYAEKGLRILAFPCNQFGNQEPGTDLEIKAFALARGAHYDLFSKIDVNGDKADPLYKYLKSKQKGILGNKIKWNFSKFICDKNGIPVKRYAPTTEPLSLVPDIEKYLCQ</sequence>
<evidence type="ECO:0000313" key="6">
    <source>
        <dbReference type="EMBL" id="ADI56239.1"/>
    </source>
</evidence>
<dbReference type="SUPFAM" id="SSF52833">
    <property type="entry name" value="Thioredoxin-like"/>
    <property type="match status" value="1"/>
</dbReference>
<dbReference type="GO" id="GO:0004601">
    <property type="term" value="F:peroxidase activity"/>
    <property type="evidence" value="ECO:0007669"/>
    <property type="project" value="UniProtKB-KW"/>
</dbReference>
<dbReference type="InterPro" id="IPR029760">
    <property type="entry name" value="GPX_CS"/>
</dbReference>
<name>D9I7Q4_HYDVU</name>
<dbReference type="AlphaFoldDB" id="D9I7Q4"/>
<dbReference type="PROSITE" id="PS00763">
    <property type="entry name" value="GLUTATHIONE_PEROXID_2"/>
    <property type="match status" value="1"/>
</dbReference>
<evidence type="ECO:0000256" key="5">
    <source>
        <dbReference type="RuleBase" id="RU000499"/>
    </source>
</evidence>
<proteinExistence type="evidence at transcript level"/>
<dbReference type="Gene3D" id="3.40.30.10">
    <property type="entry name" value="Glutaredoxin"/>
    <property type="match status" value="1"/>
</dbReference>
<dbReference type="PIRSF" id="PIRSF000303">
    <property type="entry name" value="Glutathion_perox"/>
    <property type="match status" value="1"/>
</dbReference>
<evidence type="ECO:0000256" key="2">
    <source>
        <dbReference type="ARBA" id="ARBA00022559"/>
    </source>
</evidence>
<comment type="similarity">
    <text evidence="1 5">Belongs to the glutathione peroxidase family.</text>
</comment>
<reference evidence="6" key="1">
    <citation type="submission" date="2010-04" db="EMBL/GenBank/DDBJ databases">
        <authorList>
            <person name="Ghaskadbi S.M."/>
            <person name="Ghodke K.K."/>
            <person name="Ghaskadbi S.S."/>
        </authorList>
    </citation>
    <scope>NUCLEOTIDE SEQUENCE</scope>
    <source>
        <strain evidence="6">Ind-Pune</strain>
    </source>
</reference>
<dbReference type="PROSITE" id="PS51355">
    <property type="entry name" value="GLUTATHIONE_PEROXID_3"/>
    <property type="match status" value="1"/>
</dbReference>
<organism evidence="6">
    <name type="scientific">Hydra vulgaris</name>
    <name type="common">Hydra</name>
    <name type="synonym">Hydra attenuata</name>
    <dbReference type="NCBI Taxonomy" id="6087"/>
    <lineage>
        <taxon>Eukaryota</taxon>
        <taxon>Metazoa</taxon>
        <taxon>Cnidaria</taxon>
        <taxon>Hydrozoa</taxon>
        <taxon>Hydroidolina</taxon>
        <taxon>Anthoathecata</taxon>
        <taxon>Aplanulata</taxon>
        <taxon>Hydridae</taxon>
        <taxon>Hydra</taxon>
    </lineage>
</organism>
<protein>
    <recommendedName>
        <fullName evidence="5">Glutathione peroxidase</fullName>
    </recommendedName>
</protein>
<dbReference type="Pfam" id="PF00255">
    <property type="entry name" value="GSHPx"/>
    <property type="match status" value="1"/>
</dbReference>
<evidence type="ECO:0000256" key="1">
    <source>
        <dbReference type="ARBA" id="ARBA00006926"/>
    </source>
</evidence>
<dbReference type="OrthoDB" id="446890at2759"/>
<evidence type="ECO:0000256" key="3">
    <source>
        <dbReference type="ARBA" id="ARBA00022933"/>
    </source>
</evidence>
<dbReference type="PANTHER" id="PTHR11592:SF134">
    <property type="entry name" value="PHOSPHOLIPID HYDROPEROXIDE GLUTATHIONE PEROXIDASE"/>
    <property type="match status" value="1"/>
</dbReference>
<dbReference type="InterPro" id="IPR000889">
    <property type="entry name" value="Glutathione_peroxidase"/>
</dbReference>
<dbReference type="GO" id="GO:0006979">
    <property type="term" value="P:response to oxidative stress"/>
    <property type="evidence" value="ECO:0007669"/>
    <property type="project" value="InterPro"/>
</dbReference>
<keyword evidence="3" id="KW-0712">Selenocysteine</keyword>
<gene>
    <name evidence="6" type="primary">GPx</name>
</gene>
<evidence type="ECO:0000256" key="4">
    <source>
        <dbReference type="ARBA" id="ARBA00023002"/>
    </source>
</evidence>
<dbReference type="PANTHER" id="PTHR11592">
    <property type="entry name" value="GLUTATHIONE PEROXIDASE"/>
    <property type="match status" value="1"/>
</dbReference>
<dbReference type="GeneID" id="100215761"/>
<dbReference type="EMBL" id="HM117260">
    <property type="protein sequence ID" value="ADI56239.1"/>
    <property type="molecule type" value="mRNA"/>
</dbReference>
<accession>D9I7Q4</accession>
<dbReference type="RefSeq" id="NP_001296701.1">
    <property type="nucleotide sequence ID" value="NM_001309772.1"/>
</dbReference>
<keyword evidence="2 5" id="KW-0575">Peroxidase</keyword>
<keyword evidence="4 5" id="KW-0560">Oxidoreductase</keyword>
<dbReference type="PRINTS" id="PR01011">
    <property type="entry name" value="GLUTPROXDASE"/>
</dbReference>
<dbReference type="CDD" id="cd00340">
    <property type="entry name" value="GSH_Peroxidase"/>
    <property type="match status" value="1"/>
</dbReference>
<dbReference type="KEGG" id="hmg:100215761"/>
<dbReference type="InterPro" id="IPR036249">
    <property type="entry name" value="Thioredoxin-like_sf"/>
</dbReference>
<dbReference type="FunFam" id="3.40.30.10:FF:000025">
    <property type="entry name" value="Glutathione peroxidase"/>
    <property type="match status" value="1"/>
</dbReference>